<dbReference type="GO" id="GO:0008168">
    <property type="term" value="F:methyltransferase activity"/>
    <property type="evidence" value="ECO:0007669"/>
    <property type="project" value="UniProtKB-KW"/>
</dbReference>
<keyword evidence="1" id="KW-0282">Flagellum</keyword>
<dbReference type="GO" id="GO:0032259">
    <property type="term" value="P:methylation"/>
    <property type="evidence" value="ECO:0007669"/>
    <property type="project" value="UniProtKB-KW"/>
</dbReference>
<evidence type="ECO:0000313" key="1">
    <source>
        <dbReference type="EMBL" id="HIU34851.1"/>
    </source>
</evidence>
<reference evidence="1" key="1">
    <citation type="submission" date="2020-10" db="EMBL/GenBank/DDBJ databases">
        <authorList>
            <person name="Gilroy R."/>
        </authorList>
    </citation>
    <scope>NUCLEOTIDE SEQUENCE</scope>
    <source>
        <strain evidence="1">ChiHcec3-11533</strain>
    </source>
</reference>
<protein>
    <submittedName>
        <fullName evidence="1">Flagellin lysine-N-methylase</fullName>
        <ecNumber evidence="1">2.1.1.-</ecNumber>
    </submittedName>
</protein>
<reference evidence="1" key="2">
    <citation type="journal article" date="2021" name="PeerJ">
        <title>Extensive microbial diversity within the chicken gut microbiome revealed by metagenomics and culture.</title>
        <authorList>
            <person name="Gilroy R."/>
            <person name="Ravi A."/>
            <person name="Getino M."/>
            <person name="Pursley I."/>
            <person name="Horton D.L."/>
            <person name="Alikhan N.F."/>
            <person name="Baker D."/>
            <person name="Gharbi K."/>
            <person name="Hall N."/>
            <person name="Watson M."/>
            <person name="Adriaenssens E.M."/>
            <person name="Foster-Nyarko E."/>
            <person name="Jarju S."/>
            <person name="Secka A."/>
            <person name="Antonio M."/>
            <person name="Oren A."/>
            <person name="Chaudhuri R.R."/>
            <person name="La Ragione R."/>
            <person name="Hildebrand F."/>
            <person name="Pallen M.J."/>
        </authorList>
    </citation>
    <scope>NUCLEOTIDE SEQUENCE</scope>
    <source>
        <strain evidence="1">ChiHcec3-11533</strain>
    </source>
</reference>
<accession>A0A9D1IDL7</accession>
<dbReference type="AlphaFoldDB" id="A0A9D1IDL7"/>
<name>A0A9D1IDL7_9FIRM</name>
<dbReference type="Proteomes" id="UP000824072">
    <property type="component" value="Unassembled WGS sequence"/>
</dbReference>
<keyword evidence="1" id="KW-0969">Cilium</keyword>
<keyword evidence="1" id="KW-0489">Methyltransferase</keyword>
<sequence>MKETHDYLVPDYYPDFACKMGACRTSCCEGWPISLSMADYFRLLGVNCRKSLRGKLDCALHVLDRPTQEEYARIQPRFDGNCPLRLEDGRCSIHAELGEAALSAVCRLYPRGPRAEGDYECSCSNSCEAVIELFLRRDAPLEFLLMPLTFDLPAPSGHTVFFETVGREQEIRLHFIRILQDRARSMPERMLTLGLNLREMEAALDARDARKVDLLLRETAPKIPPMPDSAGSAALECGLRMVEGMLEILDAHSRSLRSYGEAALALFGQGLPLLSKYRTARTRFEEIFPRWEIYFEHILVNHMFFSRFPFQDRPESLADEFLALCAVYALLRFLCVGWMADKQAEANFVDVVSAAFRLIDHTEFDRYASRLLRKLGCKTPETICDLLLL</sequence>
<evidence type="ECO:0000313" key="2">
    <source>
        <dbReference type="Proteomes" id="UP000824072"/>
    </source>
</evidence>
<comment type="caution">
    <text evidence="1">The sequence shown here is derived from an EMBL/GenBank/DDBJ whole genome shotgun (WGS) entry which is preliminary data.</text>
</comment>
<dbReference type="NCBIfam" id="NF038110">
    <property type="entry name" value="Lys_methyl_FliB"/>
    <property type="match status" value="1"/>
</dbReference>
<keyword evidence="1" id="KW-0966">Cell projection</keyword>
<dbReference type="EMBL" id="DVMU01000208">
    <property type="protein sequence ID" value="HIU34851.1"/>
    <property type="molecule type" value="Genomic_DNA"/>
</dbReference>
<proteinExistence type="predicted"/>
<keyword evidence="1" id="KW-0808">Transferase</keyword>
<organism evidence="1 2">
    <name type="scientific">Candidatus Pullichristensenella excrementigallinarum</name>
    <dbReference type="NCBI Taxonomy" id="2840907"/>
    <lineage>
        <taxon>Bacteria</taxon>
        <taxon>Bacillati</taxon>
        <taxon>Bacillota</taxon>
        <taxon>Clostridia</taxon>
        <taxon>Candidatus Pullichristensenella</taxon>
    </lineage>
</organism>
<dbReference type="EC" id="2.1.1.-" evidence="1"/>
<gene>
    <name evidence="1" type="primary">fliB</name>
    <name evidence="1" type="ORF">IAB02_09825</name>
</gene>